<feature type="region of interest" description="Disordered" evidence="1">
    <location>
        <begin position="76"/>
        <end position="113"/>
    </location>
</feature>
<evidence type="ECO:0000313" key="2">
    <source>
        <dbReference type="EMBL" id="KAH3669873.1"/>
    </source>
</evidence>
<keyword evidence="3" id="KW-1185">Reference proteome</keyword>
<reference evidence="2" key="1">
    <citation type="journal article" date="2021" name="Open Biol.">
        <title>Shared evolutionary footprints suggest mitochondrial oxidative damage underlies multiple complex I losses in fungi.</title>
        <authorList>
            <person name="Schikora-Tamarit M.A."/>
            <person name="Marcet-Houben M."/>
            <person name="Nosek J."/>
            <person name="Gabaldon T."/>
        </authorList>
    </citation>
    <scope>NUCLEOTIDE SEQUENCE</scope>
    <source>
        <strain evidence="2">NCAIM Y.01608</strain>
    </source>
</reference>
<organism evidence="2 3">
    <name type="scientific">Ogataea polymorpha</name>
    <dbReference type="NCBI Taxonomy" id="460523"/>
    <lineage>
        <taxon>Eukaryota</taxon>
        <taxon>Fungi</taxon>
        <taxon>Dikarya</taxon>
        <taxon>Ascomycota</taxon>
        <taxon>Saccharomycotina</taxon>
        <taxon>Pichiomycetes</taxon>
        <taxon>Pichiales</taxon>
        <taxon>Pichiaceae</taxon>
        <taxon>Ogataea</taxon>
    </lineage>
</organism>
<sequence length="113" mass="12963">MYHTINRRHFEWNIESHEQVKVVSKAGLQGRINKTSSVRDERRVNRKVTNNFSYRDSDDIHHKSMEHECHQEISWSTCGQGSSNSDKHSCTDGSSDTDKIDVTTTQPSNSVTI</sequence>
<feature type="compositionally biased region" description="Basic and acidic residues" evidence="1">
    <location>
        <begin position="85"/>
        <end position="101"/>
    </location>
</feature>
<feature type="compositionally biased region" description="Polar residues" evidence="1">
    <location>
        <begin position="102"/>
        <end position="113"/>
    </location>
</feature>
<reference evidence="2" key="2">
    <citation type="submission" date="2021-01" db="EMBL/GenBank/DDBJ databases">
        <authorList>
            <person name="Schikora-Tamarit M.A."/>
        </authorList>
    </citation>
    <scope>NUCLEOTIDE SEQUENCE</scope>
    <source>
        <strain evidence="2">NCAIM Y.01608</strain>
    </source>
</reference>
<name>A0A9P8T845_9ASCO</name>
<dbReference type="AlphaFoldDB" id="A0A9P8T845"/>
<evidence type="ECO:0000313" key="3">
    <source>
        <dbReference type="Proteomes" id="UP000788993"/>
    </source>
</evidence>
<dbReference type="Proteomes" id="UP000788993">
    <property type="component" value="Unassembled WGS sequence"/>
</dbReference>
<accession>A0A9P8T845</accession>
<gene>
    <name evidence="2" type="ORF">OGATHE_002685</name>
</gene>
<proteinExistence type="predicted"/>
<comment type="caution">
    <text evidence="2">The sequence shown here is derived from an EMBL/GenBank/DDBJ whole genome shotgun (WGS) entry which is preliminary data.</text>
</comment>
<dbReference type="EMBL" id="JAEUBD010000983">
    <property type="protein sequence ID" value="KAH3669873.1"/>
    <property type="molecule type" value="Genomic_DNA"/>
</dbReference>
<evidence type="ECO:0000256" key="1">
    <source>
        <dbReference type="SAM" id="MobiDB-lite"/>
    </source>
</evidence>
<protein>
    <submittedName>
        <fullName evidence="2">Uncharacterized protein</fullName>
    </submittedName>
</protein>